<dbReference type="RefSeq" id="WP_092818726.1">
    <property type="nucleotide sequence ID" value="NZ_BAABKJ010000005.1"/>
</dbReference>
<accession>A0A1G6H4H6</accession>
<protein>
    <submittedName>
        <fullName evidence="1">Predicted esterase YcpF, UPF0227 family</fullName>
    </submittedName>
</protein>
<gene>
    <name evidence="1" type="ORF">SAMN05421732_101684</name>
</gene>
<dbReference type="AlphaFoldDB" id="A0A1G6H4H6"/>
<dbReference type="InterPro" id="IPR029058">
    <property type="entry name" value="AB_hydrolase_fold"/>
</dbReference>
<reference evidence="2" key="1">
    <citation type="submission" date="2016-09" db="EMBL/GenBank/DDBJ databases">
        <authorList>
            <person name="Varghese N."/>
            <person name="Submissions S."/>
        </authorList>
    </citation>
    <scope>NUCLEOTIDE SEQUENCE [LARGE SCALE GENOMIC DNA]</scope>
    <source>
        <strain evidence="2">ANC 4667</strain>
    </source>
</reference>
<name>A0A1G6H4H6_9GAMM</name>
<dbReference type="EMBL" id="FMYO01000001">
    <property type="protein sequence ID" value="SDB89199.1"/>
    <property type="molecule type" value="Genomic_DNA"/>
</dbReference>
<dbReference type="InterPro" id="IPR008886">
    <property type="entry name" value="UPF0227/Esterase_YqiA"/>
</dbReference>
<keyword evidence="2" id="KW-1185">Reference proteome</keyword>
<sequence>MTTCPLKILFLHGLDSSRESTRFHAIDADHKYCIDVDYRNLNFQTVANFYRETIAKIQPEILIGHSLGAYWALKMSALCKIPAIIANPSLSPDFRTDYPPISEDDLEHDIAQIAYLELGDEELDMYAVQQQLEPYMQVQTVEGGHHRLASPENINGLLQHMQTHFLKK</sequence>
<dbReference type="OrthoDB" id="6708400at2"/>
<evidence type="ECO:0000313" key="2">
    <source>
        <dbReference type="Proteomes" id="UP000243468"/>
    </source>
</evidence>
<proteinExistence type="predicted"/>
<evidence type="ECO:0000313" key="1">
    <source>
        <dbReference type="EMBL" id="SDB89199.1"/>
    </source>
</evidence>
<dbReference type="Gene3D" id="3.40.50.1820">
    <property type="entry name" value="alpha/beta hydrolase"/>
    <property type="match status" value="1"/>
</dbReference>
<dbReference type="SUPFAM" id="SSF53474">
    <property type="entry name" value="alpha/beta-Hydrolases"/>
    <property type="match status" value="1"/>
</dbReference>
<dbReference type="Proteomes" id="UP000243468">
    <property type="component" value="Unassembled WGS sequence"/>
</dbReference>
<organism evidence="1 2">
    <name type="scientific">Acinetobacter kookii</name>
    <dbReference type="NCBI Taxonomy" id="1226327"/>
    <lineage>
        <taxon>Bacteria</taxon>
        <taxon>Pseudomonadati</taxon>
        <taxon>Pseudomonadota</taxon>
        <taxon>Gammaproteobacteria</taxon>
        <taxon>Moraxellales</taxon>
        <taxon>Moraxellaceae</taxon>
        <taxon>Acinetobacter</taxon>
    </lineage>
</organism>
<dbReference type="Pfam" id="PF05728">
    <property type="entry name" value="UPF0227"/>
    <property type="match status" value="1"/>
</dbReference>